<gene>
    <name evidence="3" type="ORF">P43SY_004181</name>
</gene>
<evidence type="ECO:0000313" key="4">
    <source>
        <dbReference type="Proteomes" id="UP001209570"/>
    </source>
</evidence>
<keyword evidence="4" id="KW-1185">Reference proteome</keyword>
<evidence type="ECO:0000313" key="3">
    <source>
        <dbReference type="EMBL" id="KAJ0392583.1"/>
    </source>
</evidence>
<comment type="caution">
    <text evidence="3">The sequence shown here is derived from an EMBL/GenBank/DDBJ whole genome shotgun (WGS) entry which is preliminary data.</text>
</comment>
<evidence type="ECO:0000256" key="1">
    <source>
        <dbReference type="SAM" id="MobiDB-lite"/>
    </source>
</evidence>
<dbReference type="AlphaFoldDB" id="A0AAD5Q673"/>
<dbReference type="Proteomes" id="UP001209570">
    <property type="component" value="Unassembled WGS sequence"/>
</dbReference>
<sequence length="699" mass="76288">MDAELVATPYCVVSDWTFRAIWGAVVALHVVLAAYAGAVAQLFVYMPRHTPRIVAIAELYSLTVDRRFFPLIAAGYAVVASVHAGSLLEILVASLRSRSLRFSGASSSSTSSSSRPPAAASPGSRAKFCALRWLPGRAQAASTPECRASSSSSSFSRVHSYTASVRVLVSAWSVTDPHYDTAHVVREVVETVLLSLQAHKASYLVAVPWMNHALAALLVLNCWSTPLIRRAFGRSSVFTARLLSLAVGVALGAVSFGVIPVALFLPYAADFDPALASFANRFWYTDRWLVGILNEWRMLFVTSLWDGVSRFLIAATLARSLRAMPSLLLRRRPRPRSRAKLHPQTQTQPQPLGPSPSVLGLKPTPAALPPPRATRLDRLGRGLLTLWGAVVVAVHLHAASHGANELCMTQVRPWLARRAACSLMEINCARDNGAHVGDGRAADFDRAMASVDRQWVAFLIVRHCAHVELTPTFRELRNLQGVKLYNATLARWDADAALTQQHHPNAMLVFLVATNMTALPRGLLARDFPRRLMDIEICRSNLSVLPDAVADAWPRDLFLLLEDLQLAAVPDVVARLQPSSLSLAMNAFSTLPAALLEGPSLSWLQLNGNPLAALPADVRVASPLQFLFLDGTRVAALPPWLDLSRVFRIQAAGTPLCDALRRDNRSHALLSGVVRCPEGAADRRHLYNFPLADEERNNP</sequence>
<protein>
    <submittedName>
        <fullName evidence="3">Uncharacterized protein</fullName>
    </submittedName>
</protein>
<keyword evidence="2" id="KW-0472">Membrane</keyword>
<organism evidence="3 4">
    <name type="scientific">Pythium insidiosum</name>
    <name type="common">Pythiosis disease agent</name>
    <dbReference type="NCBI Taxonomy" id="114742"/>
    <lineage>
        <taxon>Eukaryota</taxon>
        <taxon>Sar</taxon>
        <taxon>Stramenopiles</taxon>
        <taxon>Oomycota</taxon>
        <taxon>Peronosporomycetes</taxon>
        <taxon>Pythiales</taxon>
        <taxon>Pythiaceae</taxon>
        <taxon>Pythium</taxon>
    </lineage>
</organism>
<feature type="region of interest" description="Disordered" evidence="1">
    <location>
        <begin position="103"/>
        <end position="123"/>
    </location>
</feature>
<feature type="region of interest" description="Disordered" evidence="1">
    <location>
        <begin position="335"/>
        <end position="364"/>
    </location>
</feature>
<reference evidence="3" key="1">
    <citation type="submission" date="2021-12" db="EMBL/GenBank/DDBJ databases">
        <title>Prjna785345.</title>
        <authorList>
            <person name="Rujirawat T."/>
            <person name="Krajaejun T."/>
        </authorList>
    </citation>
    <scope>NUCLEOTIDE SEQUENCE</scope>
    <source>
        <strain evidence="3">Pi057C3</strain>
    </source>
</reference>
<dbReference type="EMBL" id="JAKCXM010000609">
    <property type="protein sequence ID" value="KAJ0392583.1"/>
    <property type="molecule type" value="Genomic_DNA"/>
</dbReference>
<feature type="transmembrane region" description="Helical" evidence="2">
    <location>
        <begin position="20"/>
        <end position="47"/>
    </location>
</feature>
<dbReference type="SUPFAM" id="SSF52058">
    <property type="entry name" value="L domain-like"/>
    <property type="match status" value="1"/>
</dbReference>
<keyword evidence="2" id="KW-1133">Transmembrane helix</keyword>
<proteinExistence type="predicted"/>
<feature type="transmembrane region" description="Helical" evidence="2">
    <location>
        <begin position="68"/>
        <end position="93"/>
    </location>
</feature>
<dbReference type="InterPro" id="IPR032675">
    <property type="entry name" value="LRR_dom_sf"/>
</dbReference>
<evidence type="ECO:0000256" key="2">
    <source>
        <dbReference type="SAM" id="Phobius"/>
    </source>
</evidence>
<dbReference type="Gene3D" id="3.80.10.10">
    <property type="entry name" value="Ribonuclease Inhibitor"/>
    <property type="match status" value="1"/>
</dbReference>
<name>A0AAD5Q673_PYTIN</name>
<accession>A0AAD5Q673</accession>
<feature type="transmembrane region" description="Helical" evidence="2">
    <location>
        <begin position="242"/>
        <end position="265"/>
    </location>
</feature>
<keyword evidence="2" id="KW-0812">Transmembrane</keyword>